<evidence type="ECO:0000256" key="1">
    <source>
        <dbReference type="ARBA" id="ARBA00004141"/>
    </source>
</evidence>
<evidence type="ECO:0000256" key="4">
    <source>
        <dbReference type="ARBA" id="ARBA00023136"/>
    </source>
</evidence>
<evidence type="ECO:0000256" key="2">
    <source>
        <dbReference type="ARBA" id="ARBA00022692"/>
    </source>
</evidence>
<feature type="transmembrane region" description="Helical" evidence="5">
    <location>
        <begin position="388"/>
        <end position="406"/>
    </location>
</feature>
<feature type="transmembrane region" description="Helical" evidence="5">
    <location>
        <begin position="291"/>
        <end position="312"/>
    </location>
</feature>
<dbReference type="GO" id="GO:0016020">
    <property type="term" value="C:membrane"/>
    <property type="evidence" value="ECO:0007669"/>
    <property type="project" value="UniProtKB-SubCell"/>
</dbReference>
<reference evidence="7" key="1">
    <citation type="submission" date="2018-07" db="EMBL/GenBank/DDBJ databases">
        <authorList>
            <person name="Quirk P.G."/>
            <person name="Krulwich T.A."/>
        </authorList>
    </citation>
    <scope>NUCLEOTIDE SEQUENCE</scope>
</reference>
<evidence type="ECO:0000256" key="3">
    <source>
        <dbReference type="ARBA" id="ARBA00022989"/>
    </source>
</evidence>
<dbReference type="Pfam" id="PF00916">
    <property type="entry name" value="Sulfate_transp"/>
    <property type="match status" value="1"/>
</dbReference>
<dbReference type="SUPFAM" id="SSF52091">
    <property type="entry name" value="SpoIIaa-like"/>
    <property type="match status" value="1"/>
</dbReference>
<dbReference type="Pfam" id="PF01740">
    <property type="entry name" value="STAS"/>
    <property type="match status" value="1"/>
</dbReference>
<feature type="domain" description="STAS" evidence="6">
    <location>
        <begin position="480"/>
        <end position="574"/>
    </location>
</feature>
<feature type="transmembrane region" description="Helical" evidence="5">
    <location>
        <begin position="418"/>
        <end position="448"/>
    </location>
</feature>
<feature type="transmembrane region" description="Helical" evidence="5">
    <location>
        <begin position="128"/>
        <end position="146"/>
    </location>
</feature>
<dbReference type="PROSITE" id="PS50801">
    <property type="entry name" value="STAS"/>
    <property type="match status" value="1"/>
</dbReference>
<feature type="transmembrane region" description="Helical" evidence="5">
    <location>
        <begin position="99"/>
        <end position="122"/>
    </location>
</feature>
<feature type="transmembrane region" description="Helical" evidence="5">
    <location>
        <begin position="362"/>
        <end position="381"/>
    </location>
</feature>
<comment type="subcellular location">
    <subcellularLocation>
        <location evidence="1">Membrane</location>
        <topology evidence="1">Multi-pass membrane protein</topology>
    </subcellularLocation>
</comment>
<feature type="transmembrane region" description="Helical" evidence="5">
    <location>
        <begin position="179"/>
        <end position="197"/>
    </location>
</feature>
<gene>
    <name evidence="7" type="primary">CSON010405</name>
</gene>
<keyword evidence="4 5" id="KW-0472">Membrane</keyword>
<dbReference type="AlphaFoldDB" id="A0A336M1R8"/>
<dbReference type="VEuPathDB" id="VectorBase:CSON010405"/>
<feature type="transmembrane region" description="Helical" evidence="5">
    <location>
        <begin position="21"/>
        <end position="43"/>
    </location>
</feature>
<accession>A0A336M1R8</accession>
<protein>
    <submittedName>
        <fullName evidence="7">CSON010405 protein</fullName>
    </submittedName>
</protein>
<dbReference type="PANTHER" id="PTHR11814">
    <property type="entry name" value="SULFATE TRANSPORTER"/>
    <property type="match status" value="1"/>
</dbReference>
<feature type="transmembrane region" description="Helical" evidence="5">
    <location>
        <begin position="218"/>
        <end position="242"/>
    </location>
</feature>
<dbReference type="GO" id="GO:0055085">
    <property type="term" value="P:transmembrane transport"/>
    <property type="evidence" value="ECO:0007669"/>
    <property type="project" value="InterPro"/>
</dbReference>
<keyword evidence="2 5" id="KW-0812">Transmembrane</keyword>
<dbReference type="CDD" id="cd07042">
    <property type="entry name" value="STAS_SulP_like_sulfate_transporter"/>
    <property type="match status" value="1"/>
</dbReference>
<proteinExistence type="predicted"/>
<keyword evidence="3 5" id="KW-1133">Transmembrane helix</keyword>
<feature type="transmembrane region" description="Helical" evidence="5">
    <location>
        <begin position="55"/>
        <end position="78"/>
    </location>
</feature>
<organism evidence="7">
    <name type="scientific">Culicoides sonorensis</name>
    <name type="common">Biting midge</name>
    <dbReference type="NCBI Taxonomy" id="179676"/>
    <lineage>
        <taxon>Eukaryota</taxon>
        <taxon>Metazoa</taxon>
        <taxon>Ecdysozoa</taxon>
        <taxon>Arthropoda</taxon>
        <taxon>Hexapoda</taxon>
        <taxon>Insecta</taxon>
        <taxon>Pterygota</taxon>
        <taxon>Neoptera</taxon>
        <taxon>Endopterygota</taxon>
        <taxon>Diptera</taxon>
        <taxon>Nematocera</taxon>
        <taxon>Chironomoidea</taxon>
        <taxon>Ceratopogonidae</taxon>
        <taxon>Ceratopogoninae</taxon>
        <taxon>Culicoides</taxon>
        <taxon>Monoculicoides</taxon>
    </lineage>
</organism>
<sequence>MGLSHVEKVIPGARWLRGYNVEYAVSDLIAGITVGLTLLPQGLAYATLAGLPPQYGLYSSFIGGMVYACLGGCPEVNIGPTALLSLMTSRHTSLGGASGPHLAILLCFLGGIVELIMALLRLGSLVDLLSIAVIAGFTSATAIIIGCSQLKSLLGITAKSSGSGFLPTLYTVFTNLDKIRYTDAVLGFSSIFILLAVRKLKDIKTPENASKSRRMLGGALWLFTTARNALLVFVSSFAAYMASQRGSSPFILTGTVKSGIPDFQLPPFETTVVNGNGTTIDMNFTEMVSELGASIVLVPIIAVLGNVAISKAFGGSGIDPTRELVALSLSNVVGSLFQSYPVTGSFSRSAVNHASGVRTPIGGIYTGLLVLLALSVLTPYFQFIPKATLSAVIISAVIFMIEYEVIRPLWRCSRRELLPGAVTFILSLLVGVEIGLLAGVAVDVAFLVHRAARPNLMVERCTTMSSDIEFLIIRPRYSLIYFPATEYIRIEILNATKKHRDIPIVLDCRNLHEFDFTAARGLGSLYKELQAKKVTLVLLGPSEEIEHVLKEAIAPTVIPSADSESDLESVLQEIVSETKELKDVAGTPLLTRPIIQDNQNEIHQRKSHDIDINN</sequence>
<dbReference type="Gene3D" id="3.30.750.24">
    <property type="entry name" value="STAS domain"/>
    <property type="match status" value="1"/>
</dbReference>
<dbReference type="EMBL" id="UFQT01000421">
    <property type="protein sequence ID" value="SSX24172.1"/>
    <property type="molecule type" value="Genomic_DNA"/>
</dbReference>
<evidence type="ECO:0000256" key="5">
    <source>
        <dbReference type="SAM" id="Phobius"/>
    </source>
</evidence>
<dbReference type="InterPro" id="IPR036513">
    <property type="entry name" value="STAS_dom_sf"/>
</dbReference>
<dbReference type="InterPro" id="IPR011547">
    <property type="entry name" value="SLC26A/SulP_dom"/>
</dbReference>
<dbReference type="InterPro" id="IPR002645">
    <property type="entry name" value="STAS_dom"/>
</dbReference>
<evidence type="ECO:0000259" key="6">
    <source>
        <dbReference type="PROSITE" id="PS50801"/>
    </source>
</evidence>
<evidence type="ECO:0000313" key="7">
    <source>
        <dbReference type="EMBL" id="SSX24172.1"/>
    </source>
</evidence>
<dbReference type="OMA" id="TGPMSVT"/>
<name>A0A336M1R8_CULSO</name>
<dbReference type="InterPro" id="IPR001902">
    <property type="entry name" value="SLC26A/SulP_fam"/>
</dbReference>